<dbReference type="InterPro" id="IPR037914">
    <property type="entry name" value="SpoVT-AbrB_sf"/>
</dbReference>
<dbReference type="Proteomes" id="UP000595894">
    <property type="component" value="Chromosome"/>
</dbReference>
<evidence type="ECO:0000313" key="1">
    <source>
        <dbReference type="EMBL" id="QQV79037.1"/>
    </source>
</evidence>
<dbReference type="KEGG" id="sari:H5J25_12430"/>
<dbReference type="InterPro" id="IPR013432">
    <property type="entry name" value="Doc_partner"/>
</dbReference>
<name>A0A974NY32_9SPHN</name>
<sequence>MFKPLKLIKIGNSVGVILSKDVLAKLRVSQGETLYLSETPTGYTLSATNPEFVDAMKKAEEIMREDRDILAVLAK</sequence>
<dbReference type="NCBIfam" id="TIGR02609">
    <property type="entry name" value="doc_partner"/>
    <property type="match status" value="1"/>
</dbReference>
<organism evidence="1 2">
    <name type="scientific">Sphingomonas aliaeris</name>
    <dbReference type="NCBI Taxonomy" id="2759526"/>
    <lineage>
        <taxon>Bacteria</taxon>
        <taxon>Pseudomonadati</taxon>
        <taxon>Pseudomonadota</taxon>
        <taxon>Alphaproteobacteria</taxon>
        <taxon>Sphingomonadales</taxon>
        <taxon>Sphingomonadaceae</taxon>
        <taxon>Sphingomonas</taxon>
    </lineage>
</organism>
<dbReference type="AlphaFoldDB" id="A0A974NY32"/>
<keyword evidence="2" id="KW-1185">Reference proteome</keyword>
<accession>A0A974NY32</accession>
<dbReference type="GO" id="GO:0003677">
    <property type="term" value="F:DNA binding"/>
    <property type="evidence" value="ECO:0007669"/>
    <property type="project" value="UniProtKB-KW"/>
</dbReference>
<dbReference type="SUPFAM" id="SSF89447">
    <property type="entry name" value="AbrB/MazE/MraZ-like"/>
    <property type="match status" value="1"/>
</dbReference>
<keyword evidence="1" id="KW-0238">DNA-binding</keyword>
<evidence type="ECO:0000313" key="2">
    <source>
        <dbReference type="Proteomes" id="UP000595894"/>
    </source>
</evidence>
<protein>
    <submittedName>
        <fullName evidence="1">AbrB/MazE/SpoVT family DNA-binding domain-containing protein</fullName>
    </submittedName>
</protein>
<dbReference type="Gene3D" id="2.10.260.10">
    <property type="match status" value="1"/>
</dbReference>
<reference evidence="2" key="1">
    <citation type="submission" date="2020-09" db="EMBL/GenBank/DDBJ databases">
        <title>Sphingomonas sp., a new species isolated from pork steak.</title>
        <authorList>
            <person name="Heidler von Heilborn D."/>
        </authorList>
    </citation>
    <scope>NUCLEOTIDE SEQUENCE [LARGE SCALE GENOMIC DNA]</scope>
</reference>
<dbReference type="EMBL" id="CP061035">
    <property type="protein sequence ID" value="QQV79037.1"/>
    <property type="molecule type" value="Genomic_DNA"/>
</dbReference>
<gene>
    <name evidence="1" type="ORF">H5J25_12430</name>
</gene>
<proteinExistence type="predicted"/>